<reference evidence="3" key="1">
    <citation type="journal article" date="2014" name="Genome Announc.">
        <title>Full-genome sequence of the plant growth-promoting bacterium Pseudomonas protegens CHA0.</title>
        <authorList>
            <person name="Jousset A."/>
            <person name="Schuldes J."/>
            <person name="Keel C."/>
            <person name="Maurhofer M."/>
            <person name="Daniel R."/>
            <person name="Scheu S."/>
            <person name="Thuermer A."/>
        </authorList>
    </citation>
    <scope>NUCLEOTIDE SEQUENCE [LARGE SCALE GENOMIC DNA]</scope>
    <source>
        <strain evidence="3">DSM 19095 / LMG 27888 / CFBP 6595 / CHA0</strain>
    </source>
</reference>
<dbReference type="GO" id="GO:0016747">
    <property type="term" value="F:acyltransferase activity, transferring groups other than amino-acyl groups"/>
    <property type="evidence" value="ECO:0007669"/>
    <property type="project" value="InterPro"/>
</dbReference>
<evidence type="ECO:0000313" key="2">
    <source>
        <dbReference type="EMBL" id="AGL86418.1"/>
    </source>
</evidence>
<dbReference type="RefSeq" id="WP_015636728.1">
    <property type="nucleotide sequence ID" value="NC_021237.1"/>
</dbReference>
<keyword evidence="2" id="KW-0808">Transferase</keyword>
<dbReference type="InterPro" id="IPR016181">
    <property type="entry name" value="Acyl_CoA_acyltransferase"/>
</dbReference>
<accession>A0A2C9ESC9</accession>
<name>A0A2C9ESC9_PSEPH</name>
<gene>
    <name evidence="2" type="ORF">PFLCHA0_c46670</name>
</gene>
<dbReference type="Proteomes" id="UP000013940">
    <property type="component" value="Chromosome"/>
</dbReference>
<dbReference type="SUPFAM" id="SSF55729">
    <property type="entry name" value="Acyl-CoA N-acyltransferases (Nat)"/>
    <property type="match status" value="1"/>
</dbReference>
<dbReference type="HOGENOM" id="CLU_120018_0_0_6"/>
<organism evidence="2 3">
    <name type="scientific">Pseudomonas protegens (strain DSM 19095 / LMG 27888 / CFBP 6595 / CHA0)</name>
    <dbReference type="NCBI Taxonomy" id="1124983"/>
    <lineage>
        <taxon>Bacteria</taxon>
        <taxon>Pseudomonadati</taxon>
        <taxon>Pseudomonadota</taxon>
        <taxon>Gammaproteobacteria</taxon>
        <taxon>Pseudomonadales</taxon>
        <taxon>Pseudomonadaceae</taxon>
        <taxon>Pseudomonas</taxon>
    </lineage>
</organism>
<protein>
    <submittedName>
        <fullName evidence="2">Acetyltransferase, GNAT family</fullName>
    </submittedName>
</protein>
<dbReference type="InterPro" id="IPR000182">
    <property type="entry name" value="GNAT_dom"/>
</dbReference>
<sequence>MPDLQINLLAEVERPLLNKFYRQHRSSMRAASEGQLWVARSSEIIAGMSLSPAAEGYWLTGLFVAPTSRGQGLATQLVGQAVQSVEGPVWLFCHPDLQALYRSMGFCSTTCLPHALNERLARYQRSKPLLAMAIDRPGSRP</sequence>
<evidence type="ECO:0000259" key="1">
    <source>
        <dbReference type="PROSITE" id="PS51186"/>
    </source>
</evidence>
<dbReference type="KEGG" id="pprc:PFLCHA0_c46670"/>
<dbReference type="eggNOG" id="COG0456">
    <property type="taxonomic scope" value="Bacteria"/>
</dbReference>
<dbReference type="EMBL" id="CP003190">
    <property type="protein sequence ID" value="AGL86418.1"/>
    <property type="molecule type" value="Genomic_DNA"/>
</dbReference>
<dbReference type="PROSITE" id="PS51186">
    <property type="entry name" value="GNAT"/>
    <property type="match status" value="1"/>
</dbReference>
<dbReference type="GeneID" id="57477668"/>
<dbReference type="Gene3D" id="3.40.630.30">
    <property type="match status" value="1"/>
</dbReference>
<evidence type="ECO:0000313" key="3">
    <source>
        <dbReference type="Proteomes" id="UP000013940"/>
    </source>
</evidence>
<feature type="domain" description="N-acetyltransferase" evidence="1">
    <location>
        <begin position="1"/>
        <end position="137"/>
    </location>
</feature>
<dbReference type="Pfam" id="PF13508">
    <property type="entry name" value="Acetyltransf_7"/>
    <property type="match status" value="1"/>
</dbReference>
<dbReference type="CDD" id="cd04301">
    <property type="entry name" value="NAT_SF"/>
    <property type="match status" value="1"/>
</dbReference>
<proteinExistence type="predicted"/>
<dbReference type="AlphaFoldDB" id="A0A2C9ESC9"/>